<sequence length="387" mass="40507">MTTSAFSHDSHTPSDPHRAGPGFGTGCAVRISDPGSLISAVPALLGFHPRRSLVAICLSGTSVGAVMRHDLVLDEPGRAGAVMELVLEQFAAVAVREGADRMLVVIVDDRIPSRARAADLVGHVAVAEAFRELLHHSGIDLSAVHVCSRIEAGAPWQDLTGPNRGVLPDPTASAVAAAQVLEGRAIRGSREELETVLDPVSQEVQERIADLIDTAREDRTCGSALTGTAADPHRSDREGLEYVLTRIAQHDSGDEIAAEECAELALALETLTVRDSLLALSAGAQAAAAEQMWVHLARTLPDPERAEPLALFGYSAYLRGDGPMAGVALCAALVADPCHRLAGLLDDALQAGVRPAALRDLAAVGYRIAQDLGVQLPRLGPLPLGGV</sequence>
<dbReference type="InterPro" id="IPR025447">
    <property type="entry name" value="DUF4192"/>
</dbReference>
<dbReference type="OrthoDB" id="3264463at2"/>
<dbReference type="Proteomes" id="UP000286208">
    <property type="component" value="Unassembled WGS sequence"/>
</dbReference>
<evidence type="ECO:0000313" key="3">
    <source>
        <dbReference type="Proteomes" id="UP000286208"/>
    </source>
</evidence>
<accession>A0A3S3CZT8</accession>
<feature type="region of interest" description="Disordered" evidence="1">
    <location>
        <begin position="1"/>
        <end position="21"/>
    </location>
</feature>
<reference evidence="2 3" key="1">
    <citation type="submission" date="2018-11" db="EMBL/GenBank/DDBJ databases">
        <title>Rhodococcus spongicola sp. nov. and Rhodococcus xishaensis sp. nov. from marine sponges.</title>
        <authorList>
            <person name="Li L."/>
            <person name="Lin H.W."/>
        </authorList>
    </citation>
    <scope>NUCLEOTIDE SEQUENCE [LARGE SCALE GENOMIC DNA]</scope>
    <source>
        <strain evidence="2 3">CCTCC AB2014297</strain>
    </source>
</reference>
<dbReference type="Pfam" id="PF13830">
    <property type="entry name" value="DUF4192"/>
    <property type="match status" value="1"/>
</dbReference>
<comment type="caution">
    <text evidence="2">The sequence shown here is derived from an EMBL/GenBank/DDBJ whole genome shotgun (WGS) entry which is preliminary data.</text>
</comment>
<organism evidence="2 3">
    <name type="scientific">Prescottella agglutinans</name>
    <dbReference type="NCBI Taxonomy" id="1644129"/>
    <lineage>
        <taxon>Bacteria</taxon>
        <taxon>Bacillati</taxon>
        <taxon>Actinomycetota</taxon>
        <taxon>Actinomycetes</taxon>
        <taxon>Mycobacteriales</taxon>
        <taxon>Nocardiaceae</taxon>
        <taxon>Prescottella</taxon>
    </lineage>
</organism>
<gene>
    <name evidence="2" type="ORF">EGT67_09390</name>
</gene>
<dbReference type="RefSeq" id="WP_127915805.1">
    <property type="nucleotide sequence ID" value="NZ_RKLP01000004.1"/>
</dbReference>
<keyword evidence="3" id="KW-1185">Reference proteome</keyword>
<protein>
    <submittedName>
        <fullName evidence="2">DUF4192 domain-containing protein</fullName>
    </submittedName>
</protein>
<dbReference type="EMBL" id="RKLP01000004">
    <property type="protein sequence ID" value="RVW09669.1"/>
    <property type="molecule type" value="Genomic_DNA"/>
</dbReference>
<evidence type="ECO:0000256" key="1">
    <source>
        <dbReference type="SAM" id="MobiDB-lite"/>
    </source>
</evidence>
<name>A0A3S3CZT8_9NOCA</name>
<feature type="compositionally biased region" description="Basic and acidic residues" evidence="1">
    <location>
        <begin position="8"/>
        <end position="18"/>
    </location>
</feature>
<evidence type="ECO:0000313" key="2">
    <source>
        <dbReference type="EMBL" id="RVW09669.1"/>
    </source>
</evidence>
<proteinExistence type="predicted"/>
<dbReference type="AlphaFoldDB" id="A0A3S3CZT8"/>